<dbReference type="Proteomes" id="UP000078046">
    <property type="component" value="Unassembled WGS sequence"/>
</dbReference>
<keyword evidence="2" id="KW-1185">Reference proteome</keyword>
<organism evidence="1 2">
    <name type="scientific">Intoshia linei</name>
    <dbReference type="NCBI Taxonomy" id="1819745"/>
    <lineage>
        <taxon>Eukaryota</taxon>
        <taxon>Metazoa</taxon>
        <taxon>Spiralia</taxon>
        <taxon>Lophotrochozoa</taxon>
        <taxon>Mesozoa</taxon>
        <taxon>Orthonectida</taxon>
        <taxon>Rhopaluridae</taxon>
        <taxon>Intoshia</taxon>
    </lineage>
</organism>
<evidence type="ECO:0000313" key="1">
    <source>
        <dbReference type="EMBL" id="OAF63690.1"/>
    </source>
</evidence>
<accession>A0A177APE1</accession>
<feature type="non-terminal residue" evidence="1">
    <location>
        <position position="1"/>
    </location>
</feature>
<dbReference type="AlphaFoldDB" id="A0A177APE1"/>
<comment type="caution">
    <text evidence="1">The sequence shown here is derived from an EMBL/GenBank/DDBJ whole genome shotgun (WGS) entry which is preliminary data.</text>
</comment>
<reference evidence="1 2" key="1">
    <citation type="submission" date="2016-04" db="EMBL/GenBank/DDBJ databases">
        <title>The genome of Intoshia linei affirms orthonectids as highly simplified spiralians.</title>
        <authorList>
            <person name="Mikhailov K.V."/>
            <person name="Slusarev G.S."/>
            <person name="Nikitin M.A."/>
            <person name="Logacheva M.D."/>
            <person name="Penin A."/>
            <person name="Aleoshin V."/>
            <person name="Panchin Y.V."/>
        </authorList>
    </citation>
    <scope>NUCLEOTIDE SEQUENCE [LARGE SCALE GENOMIC DNA]</scope>
    <source>
        <strain evidence="1">Intl2013</strain>
        <tissue evidence="1">Whole animal</tissue>
    </source>
</reference>
<evidence type="ECO:0000313" key="2">
    <source>
        <dbReference type="Proteomes" id="UP000078046"/>
    </source>
</evidence>
<proteinExistence type="predicted"/>
<dbReference type="OrthoDB" id="6220944at2759"/>
<name>A0A177APE1_9BILA</name>
<gene>
    <name evidence="1" type="ORF">A3Q56_08606</name>
</gene>
<dbReference type="EMBL" id="LWCA01002799">
    <property type="protein sequence ID" value="OAF63690.1"/>
    <property type="molecule type" value="Genomic_DNA"/>
</dbReference>
<sequence length="62" mass="7301">REYSYTLEHIPGRMNDVADCLSRLPCDQNVKRIDLKYVHLIENHPYLSKKEIDEGIDQDVTI</sequence>
<protein>
    <submittedName>
        <fullName evidence="1">Uncharacterized protein</fullName>
    </submittedName>
</protein>